<feature type="transmembrane region" description="Helical" evidence="9">
    <location>
        <begin position="85"/>
        <end position="103"/>
    </location>
</feature>
<evidence type="ECO:0000256" key="3">
    <source>
        <dbReference type="ARBA" id="ARBA00022448"/>
    </source>
</evidence>
<evidence type="ECO:0000259" key="10">
    <source>
        <dbReference type="PROSITE" id="PS50850"/>
    </source>
</evidence>
<evidence type="ECO:0000313" key="11">
    <source>
        <dbReference type="EMBL" id="MCL1127483.1"/>
    </source>
</evidence>
<gene>
    <name evidence="11" type="ORF">L2764_24165</name>
</gene>
<dbReference type="InterPro" id="IPR005829">
    <property type="entry name" value="Sugar_transporter_CS"/>
</dbReference>
<sequence>MLAIASKTIKRRNIISGAVGNTLEWYDFAVYGTMAPIIGKLFFPSDDPFTSLLAAFGVFAIGYIARPLGGVLLGHMADKIGRKPALILSVVMMGIGTTAIGFLPTHADIGSTAAILLILLRILQGLSVGGEYPSSIVFLAEHSSDKERGFNTSWPMFGSVVGFLLGSFICSLFSNILGSAEFQTWGWRLPFLFGSVIAVCAILFRRHMTEPNVFDNAKPLNTLPFIAAIRDHWREIMQIVCLSLVNAVGFYLLWVYAISYLTEQMHVSTADALDINTLSLIILLPVITYSAILSDKIGRKPLLYFVAIGSLLFSWPLWWMMHHQNFWMILAGQAGFALLFGVGYSGLSAVMVEILPTRVRCSASGIGYNLCMGIFGGTTPLVATYLLERTANDFSPAYYLMGVAVLSLIVTFFLAETAGKPLPD</sequence>
<feature type="transmembrane region" description="Helical" evidence="9">
    <location>
        <begin position="239"/>
        <end position="261"/>
    </location>
</feature>
<dbReference type="Pfam" id="PF07690">
    <property type="entry name" value="MFS_1"/>
    <property type="match status" value="1"/>
</dbReference>
<dbReference type="EMBL" id="JAKIKS010000165">
    <property type="protein sequence ID" value="MCL1127483.1"/>
    <property type="molecule type" value="Genomic_DNA"/>
</dbReference>
<dbReference type="PANTHER" id="PTHR43528">
    <property type="entry name" value="ALPHA-KETOGLUTARATE PERMEASE"/>
    <property type="match status" value="1"/>
</dbReference>
<feature type="transmembrane region" description="Helical" evidence="9">
    <location>
        <begin position="153"/>
        <end position="174"/>
    </location>
</feature>
<dbReference type="PROSITE" id="PS00216">
    <property type="entry name" value="SUGAR_TRANSPORT_1"/>
    <property type="match status" value="1"/>
</dbReference>
<evidence type="ECO:0000256" key="1">
    <source>
        <dbReference type="ARBA" id="ARBA00004651"/>
    </source>
</evidence>
<feature type="transmembrane region" description="Helical" evidence="9">
    <location>
        <begin position="52"/>
        <end position="73"/>
    </location>
</feature>
<keyword evidence="12" id="KW-1185">Reference proteome</keyword>
<evidence type="ECO:0000256" key="2">
    <source>
        <dbReference type="ARBA" id="ARBA00008240"/>
    </source>
</evidence>
<dbReference type="RefSeq" id="WP_248942925.1">
    <property type="nucleotide sequence ID" value="NZ_JAKIKS010000165.1"/>
</dbReference>
<keyword evidence="7 9" id="KW-1133">Transmembrane helix</keyword>
<feature type="transmembrane region" description="Helical" evidence="9">
    <location>
        <begin position="398"/>
        <end position="415"/>
    </location>
</feature>
<feature type="transmembrane region" description="Helical" evidence="9">
    <location>
        <begin position="327"/>
        <end position="354"/>
    </location>
</feature>
<keyword evidence="4" id="KW-1003">Cell membrane</keyword>
<evidence type="ECO:0000256" key="6">
    <source>
        <dbReference type="ARBA" id="ARBA00022847"/>
    </source>
</evidence>
<comment type="similarity">
    <text evidence="2">Belongs to the major facilitator superfamily. Metabolite:H+ Symporter (MHS) family (TC 2.A.1.6) family.</text>
</comment>
<dbReference type="SUPFAM" id="SSF103473">
    <property type="entry name" value="MFS general substrate transporter"/>
    <property type="match status" value="1"/>
</dbReference>
<keyword evidence="3" id="KW-0813">Transport</keyword>
<name>A0ABT0LIE6_9GAMM</name>
<evidence type="ECO:0000256" key="5">
    <source>
        <dbReference type="ARBA" id="ARBA00022692"/>
    </source>
</evidence>
<feature type="transmembrane region" description="Helical" evidence="9">
    <location>
        <begin position="273"/>
        <end position="293"/>
    </location>
</feature>
<evidence type="ECO:0000256" key="9">
    <source>
        <dbReference type="SAM" id="Phobius"/>
    </source>
</evidence>
<feature type="transmembrane region" description="Helical" evidence="9">
    <location>
        <begin position="366"/>
        <end position="386"/>
    </location>
</feature>
<organism evidence="11 12">
    <name type="scientific">Shewanella surugensis</name>
    <dbReference type="NCBI Taxonomy" id="212020"/>
    <lineage>
        <taxon>Bacteria</taxon>
        <taxon>Pseudomonadati</taxon>
        <taxon>Pseudomonadota</taxon>
        <taxon>Gammaproteobacteria</taxon>
        <taxon>Alteromonadales</taxon>
        <taxon>Shewanellaceae</taxon>
        <taxon>Shewanella</taxon>
    </lineage>
</organism>
<evidence type="ECO:0000313" key="12">
    <source>
        <dbReference type="Proteomes" id="UP001203423"/>
    </source>
</evidence>
<feature type="transmembrane region" description="Helical" evidence="9">
    <location>
        <begin position="109"/>
        <end position="132"/>
    </location>
</feature>
<dbReference type="InterPro" id="IPR020846">
    <property type="entry name" value="MFS_dom"/>
</dbReference>
<dbReference type="InterPro" id="IPR051084">
    <property type="entry name" value="H+-coupled_symporters"/>
</dbReference>
<feature type="transmembrane region" description="Helical" evidence="9">
    <location>
        <begin position="186"/>
        <end position="204"/>
    </location>
</feature>
<dbReference type="InterPro" id="IPR011701">
    <property type="entry name" value="MFS"/>
</dbReference>
<comment type="caution">
    <text evidence="11">The sequence shown here is derived from an EMBL/GenBank/DDBJ whole genome shotgun (WGS) entry which is preliminary data.</text>
</comment>
<evidence type="ECO:0000256" key="4">
    <source>
        <dbReference type="ARBA" id="ARBA00022475"/>
    </source>
</evidence>
<dbReference type="Proteomes" id="UP001203423">
    <property type="component" value="Unassembled WGS sequence"/>
</dbReference>
<keyword evidence="6" id="KW-0769">Symport</keyword>
<accession>A0ABT0LIE6</accession>
<feature type="transmembrane region" description="Helical" evidence="9">
    <location>
        <begin position="302"/>
        <end position="321"/>
    </location>
</feature>
<proteinExistence type="inferred from homology"/>
<dbReference type="PANTHER" id="PTHR43528:SF1">
    <property type="entry name" value="ALPHA-KETOGLUTARATE PERMEASE"/>
    <property type="match status" value="1"/>
</dbReference>
<keyword evidence="5 9" id="KW-0812">Transmembrane</keyword>
<dbReference type="Gene3D" id="1.20.1250.20">
    <property type="entry name" value="MFS general substrate transporter like domains"/>
    <property type="match status" value="1"/>
</dbReference>
<feature type="domain" description="Major facilitator superfamily (MFS) profile" evidence="10">
    <location>
        <begin position="13"/>
        <end position="419"/>
    </location>
</feature>
<evidence type="ECO:0000256" key="7">
    <source>
        <dbReference type="ARBA" id="ARBA00022989"/>
    </source>
</evidence>
<dbReference type="InterPro" id="IPR036259">
    <property type="entry name" value="MFS_trans_sf"/>
</dbReference>
<dbReference type="PROSITE" id="PS00217">
    <property type="entry name" value="SUGAR_TRANSPORT_2"/>
    <property type="match status" value="1"/>
</dbReference>
<evidence type="ECO:0000256" key="8">
    <source>
        <dbReference type="ARBA" id="ARBA00023136"/>
    </source>
</evidence>
<protein>
    <submittedName>
        <fullName evidence="11">MFS transporter</fullName>
    </submittedName>
</protein>
<comment type="subcellular location">
    <subcellularLocation>
        <location evidence="1">Cell membrane</location>
        <topology evidence="1">Multi-pass membrane protein</topology>
    </subcellularLocation>
</comment>
<reference evidence="11 12" key="1">
    <citation type="submission" date="2022-01" db="EMBL/GenBank/DDBJ databases">
        <title>Whole genome-based taxonomy of the Shewanellaceae.</title>
        <authorList>
            <person name="Martin-Rodriguez A.J."/>
        </authorList>
    </citation>
    <scope>NUCLEOTIDE SEQUENCE [LARGE SCALE GENOMIC DNA]</scope>
    <source>
        <strain evidence="11 12">DSM 17177</strain>
    </source>
</reference>
<dbReference type="PROSITE" id="PS50850">
    <property type="entry name" value="MFS"/>
    <property type="match status" value="1"/>
</dbReference>
<keyword evidence="8 9" id="KW-0472">Membrane</keyword>